<gene>
    <name evidence="4" type="ORF">SSOG_07234</name>
</gene>
<dbReference type="InterPro" id="IPR056681">
    <property type="entry name" value="DUF7779"/>
</dbReference>
<evidence type="ECO:0000259" key="3">
    <source>
        <dbReference type="Pfam" id="PF25000"/>
    </source>
</evidence>
<evidence type="ECO:0000256" key="1">
    <source>
        <dbReference type="SAM" id="MobiDB-lite"/>
    </source>
</evidence>
<feature type="region of interest" description="Disordered" evidence="1">
    <location>
        <begin position="1"/>
        <end position="30"/>
    </location>
</feature>
<dbReference type="Proteomes" id="UP000003963">
    <property type="component" value="Unassembled WGS sequence"/>
</dbReference>
<evidence type="ECO:0000313" key="5">
    <source>
        <dbReference type="Proteomes" id="UP000003963"/>
    </source>
</evidence>
<dbReference type="Pfam" id="PF13374">
    <property type="entry name" value="TPR_10"/>
    <property type="match status" value="6"/>
</dbReference>
<dbReference type="InterPro" id="IPR011990">
    <property type="entry name" value="TPR-like_helical_dom_sf"/>
</dbReference>
<dbReference type="Pfam" id="PF25000">
    <property type="entry name" value="DUF7779"/>
    <property type="match status" value="1"/>
</dbReference>
<keyword evidence="5" id="KW-1185">Reference proteome</keyword>
<dbReference type="Pfam" id="PF13424">
    <property type="entry name" value="TPR_12"/>
    <property type="match status" value="1"/>
</dbReference>
<organism evidence="4 5">
    <name type="scientific">Streptomyces himastatinicus ATCC 53653</name>
    <dbReference type="NCBI Taxonomy" id="457427"/>
    <lineage>
        <taxon>Bacteria</taxon>
        <taxon>Bacillati</taxon>
        <taxon>Actinomycetota</taxon>
        <taxon>Actinomycetes</taxon>
        <taxon>Kitasatosporales</taxon>
        <taxon>Streptomycetaceae</taxon>
        <taxon>Streptomyces</taxon>
        <taxon>Streptomyces violaceusniger group</taxon>
    </lineage>
</organism>
<dbReference type="PANTHER" id="PTHR46082">
    <property type="entry name" value="ATP/GTP-BINDING PROTEIN-RELATED"/>
    <property type="match status" value="1"/>
</dbReference>
<evidence type="ECO:0000313" key="4">
    <source>
        <dbReference type="EMBL" id="EFL27520.1"/>
    </source>
</evidence>
<name>D9WH40_9ACTN</name>
<dbReference type="InterPro" id="IPR002182">
    <property type="entry name" value="NB-ARC"/>
</dbReference>
<feature type="domain" description="NB-ARC" evidence="2">
    <location>
        <begin position="97"/>
        <end position="241"/>
    </location>
</feature>
<dbReference type="Pfam" id="PF00931">
    <property type="entry name" value="NB-ARC"/>
    <property type="match status" value="1"/>
</dbReference>
<dbReference type="STRING" id="457427.SSOG_07234"/>
<dbReference type="InterPro" id="IPR027417">
    <property type="entry name" value="P-loop_NTPase"/>
</dbReference>
<feature type="domain" description="DUF7779" evidence="3">
    <location>
        <begin position="332"/>
        <end position="426"/>
    </location>
</feature>
<reference evidence="4 5" key="1">
    <citation type="submission" date="2009-02" db="EMBL/GenBank/DDBJ databases">
        <title>Annotation of Streptomyces hygroscopicus strain ATCC 53653.</title>
        <authorList>
            <consortium name="The Broad Institute Genome Sequencing Platform"/>
            <consortium name="Broad Institute Microbial Sequencing Center"/>
            <person name="Fischbach M."/>
            <person name="Godfrey P."/>
            <person name="Ward D."/>
            <person name="Young S."/>
            <person name="Zeng Q."/>
            <person name="Koehrsen M."/>
            <person name="Alvarado L."/>
            <person name="Berlin A.M."/>
            <person name="Bochicchio J."/>
            <person name="Borenstein D."/>
            <person name="Chapman S.B."/>
            <person name="Chen Z."/>
            <person name="Engels R."/>
            <person name="Freedman E."/>
            <person name="Gellesch M."/>
            <person name="Goldberg J."/>
            <person name="Griggs A."/>
            <person name="Gujja S."/>
            <person name="Heilman E.R."/>
            <person name="Heiman D.I."/>
            <person name="Hepburn T.A."/>
            <person name="Howarth C."/>
            <person name="Jen D."/>
            <person name="Larson L."/>
            <person name="Lewis B."/>
            <person name="Mehta T."/>
            <person name="Park D."/>
            <person name="Pearson M."/>
            <person name="Richards J."/>
            <person name="Roberts A."/>
            <person name="Saif S."/>
            <person name="Shea T.D."/>
            <person name="Shenoy N."/>
            <person name="Sisk P."/>
            <person name="Stolte C."/>
            <person name="Sykes S.N."/>
            <person name="Thomson T."/>
            <person name="Walk T."/>
            <person name="White J."/>
            <person name="Yandava C."/>
            <person name="Straight P."/>
            <person name="Clardy J."/>
            <person name="Hung D."/>
            <person name="Kolter R."/>
            <person name="Mekalanos J."/>
            <person name="Walker S."/>
            <person name="Walsh C.T."/>
            <person name="Wieland-Brown L.C."/>
            <person name="Haas B."/>
            <person name="Nusbaum C."/>
            <person name="Birren B."/>
        </authorList>
    </citation>
    <scope>NUCLEOTIDE SEQUENCE [LARGE SCALE GENOMIC DNA]</scope>
    <source>
        <strain evidence="4 5">ATCC 53653</strain>
    </source>
</reference>
<dbReference type="EMBL" id="GG657754">
    <property type="protein sequence ID" value="EFL27520.1"/>
    <property type="molecule type" value="Genomic_DNA"/>
</dbReference>
<dbReference type="SUPFAM" id="SSF52540">
    <property type="entry name" value="P-loop containing nucleoside triphosphate hydrolases"/>
    <property type="match status" value="1"/>
</dbReference>
<dbReference type="GO" id="GO:0043531">
    <property type="term" value="F:ADP binding"/>
    <property type="evidence" value="ECO:0007669"/>
    <property type="project" value="InterPro"/>
</dbReference>
<dbReference type="SUPFAM" id="SSF48452">
    <property type="entry name" value="TPR-like"/>
    <property type="match status" value="4"/>
</dbReference>
<dbReference type="AlphaFoldDB" id="D9WH40"/>
<accession>D9WH40</accession>
<proteinExistence type="predicted"/>
<dbReference type="HOGENOM" id="CLU_000288_125_8_11"/>
<dbReference type="InterPro" id="IPR053137">
    <property type="entry name" value="NLR-like"/>
</dbReference>
<dbReference type="PANTHER" id="PTHR46082:SF6">
    <property type="entry name" value="AAA+ ATPASE DOMAIN-CONTAINING PROTEIN-RELATED"/>
    <property type="match status" value="1"/>
</dbReference>
<protein>
    <submittedName>
        <fullName evidence="4">Putative ATP/GTP binding protein</fullName>
    </submittedName>
</protein>
<dbReference type="Gene3D" id="1.25.40.10">
    <property type="entry name" value="Tetratricopeptide repeat domain"/>
    <property type="match status" value="3"/>
</dbReference>
<sequence>MAVTGYRGPAPGTGRDPLLSAHVSHTGDGNAATGGFVNTGYIGALTMQQRGPQEPADWPHQVGVIPPAARSFLHRAEADRLRARVDGGGTAVLTQLLTGMGGVGKTQLAADYARTAWDDAGEMGGLDVLVWVTASARSPIVTGYAQAGVELCRADPNDPERAARTFLAWLAPKAGAKPCRWLIVLDDVIDPADLHDLWPPASPHGRTLVTTRRRDAALDPDGRHTITIGLFTKDEALTYLTTSLTGRDEPTDELTALAEDLGHLPLALAQATAYLIDTGESVAAYRRLLADRTTTLGAIAPGALPDNQVLPLDAAWSLSIDRADTLRPAGLARPMLQLAAMLDPNGIPHTVLTSEPVLTYLTAHRTRAGEGPVGEQAPVSARDAVHALRALHRLSLIDHTPDTAHQAVRVHQLIQRATRDALTPHQHDQLARTAADALVAAWPDIERDTELAQTLRANTTALTGHAEDAMYPSDGVHGVLIYAGYSLGHAGQVAAAIEYFHRMADVAHGRLGPDHPVTLTIRGELFRFRGEAGDAAGAVTAFAELLEDVVRVLGDDHAYTLATRHHLARSRGETGDAAGAVTAFAELLKDVVRVLGDDHAYTLATRHNLARFRGEMGDTAGAATAHAELLEHKVRVLGPDHPDTLTARGELARVRGQAGDRAGAAAAFADLLEDMVRVLGPDHPVTLSTRGNVLHFRSEAGDAAGAAAAYAELLEDMVRVLGPDHPDTLTTRHNLAYWRGEAGDAAGAAAAYAEVLADRVRVLGDDHPSTLTTRGNIAYWRGEAGDAAGAAAAFAELLTDRVRVQGDDHPDTLDTRRYVARWRGRAGDAAGAVTAYAELLKHIVPVLGDDHLDTLTTRGNLAYWLAEAGDAAGAAAAFAELLTHRVRVQGDDDPKTLTTRHNLAHCRGRAGDAAGAAAAFAELLSDRVRVQGDDHPDTLDTWRYVAYWRGRAGDAAGAAAAYAEMLKHIVSGAGR</sequence>
<evidence type="ECO:0000259" key="2">
    <source>
        <dbReference type="Pfam" id="PF00931"/>
    </source>
</evidence>
<dbReference type="Gene3D" id="3.40.50.300">
    <property type="entry name" value="P-loop containing nucleotide triphosphate hydrolases"/>
    <property type="match status" value="1"/>
</dbReference>